<evidence type="ECO:0000313" key="5">
    <source>
        <dbReference type="Proteomes" id="UP000654075"/>
    </source>
</evidence>
<comment type="caution">
    <text evidence="4">The sequence shown here is derived from an EMBL/GenBank/DDBJ whole genome shotgun (WGS) entry which is preliminary data.</text>
</comment>
<name>A0A813G6D8_POLGL</name>
<evidence type="ECO:0000256" key="1">
    <source>
        <dbReference type="ARBA" id="ARBA00008061"/>
    </source>
</evidence>
<evidence type="ECO:0000313" key="4">
    <source>
        <dbReference type="EMBL" id="CAE8620451.1"/>
    </source>
</evidence>
<gene>
    <name evidence="4" type="ORF">PGLA1383_LOCUS38010</name>
</gene>
<feature type="non-terminal residue" evidence="4">
    <location>
        <position position="513"/>
    </location>
</feature>
<evidence type="ECO:0000259" key="3">
    <source>
        <dbReference type="PROSITE" id="PS51166"/>
    </source>
</evidence>
<dbReference type="SMART" id="SM01065">
    <property type="entry name" value="CBM_2"/>
    <property type="match status" value="1"/>
</dbReference>
<dbReference type="SUPFAM" id="SSF49452">
    <property type="entry name" value="Starch-binding domain-like"/>
    <property type="match status" value="1"/>
</dbReference>
<dbReference type="SMART" id="SM00642">
    <property type="entry name" value="Aamy"/>
    <property type="match status" value="1"/>
</dbReference>
<sequence>MTLTTSAGVAMDKRLKMAAMELPGTSVQFLALCGVTQPGDVVLVVGGSPELGSWDPAKGVLCTTDPERFPLWTSAPTFLGACSTDDKDKILEFKLVVARKDGPAADAQWECGENRRLWLPPADSSGSSKSPPAARRVVNACFEWGKPGVEAQLGQLSAKHRRRRRSTRHLVKSSDGILNIHVSRMPSSMLIDPLELQQQSAAKELELVQLERQRLQKKQQRMLTTVPLIPEERKIPEFADPSNIVVLQGFNWVSWDAGQGDWYGVLASKVPLLKEVGITDLWLPPPSKSATPQGYLPSHLFDLESSYGSEASLQSLLEQLHNHGMRGVADVVLSCPRAWEDEKQDSSPDAAAGVPGEGHTAEPRDTAEGWCVTLDKDISDTLDEHRHRERDELILQISHENQGVQRSITIWLRWLRMQVGFDAWRFDFGEGFSAAYAGLYCLKSKPAWAVGELWEDMEYGSGGLKYDQDQHRKAIVNWINSTGMACAAFDFTTKGILQEALRKCEYWRLRDSE</sequence>
<dbReference type="PANTHER" id="PTHR43447">
    <property type="entry name" value="ALPHA-AMYLASE"/>
    <property type="match status" value="1"/>
</dbReference>
<reference evidence="4" key="1">
    <citation type="submission" date="2021-02" db="EMBL/GenBank/DDBJ databases">
        <authorList>
            <person name="Dougan E. K."/>
            <person name="Rhodes N."/>
            <person name="Thang M."/>
            <person name="Chan C."/>
        </authorList>
    </citation>
    <scope>NUCLEOTIDE SEQUENCE</scope>
</reference>
<dbReference type="OrthoDB" id="550577at2759"/>
<dbReference type="GO" id="GO:0005975">
    <property type="term" value="P:carbohydrate metabolic process"/>
    <property type="evidence" value="ECO:0007669"/>
    <property type="project" value="InterPro"/>
</dbReference>
<dbReference type="Gene3D" id="2.60.40.10">
    <property type="entry name" value="Immunoglobulins"/>
    <property type="match status" value="1"/>
</dbReference>
<dbReference type="InterPro" id="IPR006047">
    <property type="entry name" value="GH13_cat_dom"/>
</dbReference>
<evidence type="ECO:0000256" key="2">
    <source>
        <dbReference type="SAM" id="MobiDB-lite"/>
    </source>
</evidence>
<dbReference type="InterPro" id="IPR017853">
    <property type="entry name" value="GH"/>
</dbReference>
<dbReference type="Proteomes" id="UP000654075">
    <property type="component" value="Unassembled WGS sequence"/>
</dbReference>
<dbReference type="PROSITE" id="PS51166">
    <property type="entry name" value="CBM20"/>
    <property type="match status" value="1"/>
</dbReference>
<dbReference type="InterPro" id="IPR013784">
    <property type="entry name" value="Carb-bd-like_fold"/>
</dbReference>
<dbReference type="EMBL" id="CAJNNV010027461">
    <property type="protein sequence ID" value="CAE8620451.1"/>
    <property type="molecule type" value="Genomic_DNA"/>
</dbReference>
<feature type="region of interest" description="Disordered" evidence="2">
    <location>
        <begin position="341"/>
        <end position="366"/>
    </location>
</feature>
<dbReference type="InterPro" id="IPR013783">
    <property type="entry name" value="Ig-like_fold"/>
</dbReference>
<organism evidence="4 5">
    <name type="scientific">Polarella glacialis</name>
    <name type="common">Dinoflagellate</name>
    <dbReference type="NCBI Taxonomy" id="89957"/>
    <lineage>
        <taxon>Eukaryota</taxon>
        <taxon>Sar</taxon>
        <taxon>Alveolata</taxon>
        <taxon>Dinophyceae</taxon>
        <taxon>Suessiales</taxon>
        <taxon>Suessiaceae</taxon>
        <taxon>Polarella</taxon>
    </lineage>
</organism>
<accession>A0A813G6D8</accession>
<dbReference type="InterPro" id="IPR002044">
    <property type="entry name" value="CBM20"/>
</dbReference>
<dbReference type="SUPFAM" id="SSF51445">
    <property type="entry name" value="(Trans)glycosidases"/>
    <property type="match status" value="1"/>
</dbReference>
<proteinExistence type="inferred from homology"/>
<dbReference type="Pfam" id="PF00686">
    <property type="entry name" value="CBM_20"/>
    <property type="match status" value="1"/>
</dbReference>
<dbReference type="GO" id="GO:2001070">
    <property type="term" value="F:starch binding"/>
    <property type="evidence" value="ECO:0007669"/>
    <property type="project" value="InterPro"/>
</dbReference>
<feature type="domain" description="CBM20" evidence="3">
    <location>
        <begin position="19"/>
        <end position="146"/>
    </location>
</feature>
<dbReference type="Gene3D" id="3.20.20.80">
    <property type="entry name" value="Glycosidases"/>
    <property type="match status" value="1"/>
</dbReference>
<dbReference type="CDD" id="cd05467">
    <property type="entry name" value="CBM20"/>
    <property type="match status" value="1"/>
</dbReference>
<comment type="similarity">
    <text evidence="1">Belongs to the glycosyl hydrolase 13 family.</text>
</comment>
<keyword evidence="5" id="KW-1185">Reference proteome</keyword>
<dbReference type="Pfam" id="PF00128">
    <property type="entry name" value="Alpha-amylase"/>
    <property type="match status" value="1"/>
</dbReference>
<protein>
    <recommendedName>
        <fullName evidence="3">CBM20 domain-containing protein</fullName>
    </recommendedName>
</protein>
<dbReference type="AlphaFoldDB" id="A0A813G6D8"/>